<evidence type="ECO:0000256" key="1">
    <source>
        <dbReference type="ARBA" id="ARBA00004141"/>
    </source>
</evidence>
<comment type="subcellular location">
    <subcellularLocation>
        <location evidence="1">Membrane</location>
        <topology evidence="1">Multi-pass membrane protein</topology>
    </subcellularLocation>
</comment>
<dbReference type="GO" id="GO:0016020">
    <property type="term" value="C:membrane"/>
    <property type="evidence" value="ECO:0007669"/>
    <property type="project" value="UniProtKB-SubCell"/>
</dbReference>
<feature type="transmembrane region" description="Helical" evidence="6">
    <location>
        <begin position="200"/>
        <end position="222"/>
    </location>
</feature>
<feature type="transmembrane region" description="Helical" evidence="6">
    <location>
        <begin position="62"/>
        <end position="83"/>
    </location>
</feature>
<evidence type="ECO:0000256" key="2">
    <source>
        <dbReference type="ARBA" id="ARBA00009773"/>
    </source>
</evidence>
<comment type="caution">
    <text evidence="7">The sequence shown here is derived from an EMBL/GenBank/DDBJ whole genome shotgun (WGS) entry which is preliminary data.</text>
</comment>
<organism evidence="7 8">
    <name type="scientific">Oceanomicrobium pacificus</name>
    <dbReference type="NCBI Taxonomy" id="2692916"/>
    <lineage>
        <taxon>Bacteria</taxon>
        <taxon>Pseudomonadati</taxon>
        <taxon>Pseudomonadota</taxon>
        <taxon>Alphaproteobacteria</taxon>
        <taxon>Rhodobacterales</taxon>
        <taxon>Paracoccaceae</taxon>
        <taxon>Oceanomicrobium</taxon>
    </lineage>
</organism>
<dbReference type="PANTHER" id="PTHR21716:SF16">
    <property type="entry name" value="BLL1467 PROTEIN"/>
    <property type="match status" value="1"/>
</dbReference>
<evidence type="ECO:0000313" key="7">
    <source>
        <dbReference type="EMBL" id="MXU65690.1"/>
    </source>
</evidence>
<dbReference type="GO" id="GO:0055085">
    <property type="term" value="P:transmembrane transport"/>
    <property type="evidence" value="ECO:0007669"/>
    <property type="project" value="TreeGrafter"/>
</dbReference>
<evidence type="ECO:0000313" key="8">
    <source>
        <dbReference type="Proteomes" id="UP000436016"/>
    </source>
</evidence>
<evidence type="ECO:0000256" key="4">
    <source>
        <dbReference type="ARBA" id="ARBA00022989"/>
    </source>
</evidence>
<comment type="similarity">
    <text evidence="2">Belongs to the autoinducer-2 exporter (AI-2E) (TC 2.A.86) family.</text>
</comment>
<reference evidence="7 8" key="1">
    <citation type="submission" date="2019-12" db="EMBL/GenBank/DDBJ databases">
        <title>Strain KN286 was isolated from seawater, which was collected from Caroline Seamount in the tropical western Pacific.</title>
        <authorList>
            <person name="Wang Q."/>
        </authorList>
    </citation>
    <scope>NUCLEOTIDE SEQUENCE [LARGE SCALE GENOMIC DNA]</scope>
    <source>
        <strain evidence="7 8">KN286</strain>
    </source>
</reference>
<name>A0A6B0TM98_9RHOB</name>
<feature type="transmembrane region" description="Helical" evidence="6">
    <location>
        <begin position="298"/>
        <end position="324"/>
    </location>
</feature>
<keyword evidence="8" id="KW-1185">Reference proteome</keyword>
<dbReference type="RefSeq" id="WP_160854398.1">
    <property type="nucleotide sequence ID" value="NZ_WUWG01000003.1"/>
</dbReference>
<feature type="transmembrane region" description="Helical" evidence="6">
    <location>
        <begin position="228"/>
        <end position="244"/>
    </location>
</feature>
<dbReference type="PANTHER" id="PTHR21716">
    <property type="entry name" value="TRANSMEMBRANE PROTEIN"/>
    <property type="match status" value="1"/>
</dbReference>
<dbReference type="Proteomes" id="UP000436016">
    <property type="component" value="Unassembled WGS sequence"/>
</dbReference>
<proteinExistence type="inferred from homology"/>
<keyword evidence="4 6" id="KW-1133">Transmembrane helix</keyword>
<evidence type="ECO:0000256" key="3">
    <source>
        <dbReference type="ARBA" id="ARBA00022692"/>
    </source>
</evidence>
<protein>
    <submittedName>
        <fullName evidence="7">AI-2E family transporter</fullName>
    </submittedName>
</protein>
<accession>A0A6B0TM98</accession>
<gene>
    <name evidence="7" type="ORF">GSH16_09530</name>
</gene>
<sequence>MAHPYPARRVERACLMILAAVALIYLLDVAAAVAAPITLALVTGIVLSPLTRLWLALRLPGALAALLTLLVALVVAIAAMFLLEPIVSRVIARAPLIWYELRETVEQLKAMLRGLDQVAEDVASAIDAEPGSDDEDAVAIPTATEALAYAPGIAAQALIFIGTLFFFLFARVETYTWLGRVIPGITAERFDEAERTVARYFLTITIINACFGVLVAIGLSLIGMPSPILWGVIGFLMNFLLYLGPTAVTAALAVAGIVVFDGPASFLPPLIFAGLNMIEGQFVTPTLVGRTMSVNPLLVFLSLTFWLWLWGPLGGIIALPLLLWTMEIAWNGRAPGTDRDTEPEAATG</sequence>
<dbReference type="EMBL" id="WUWG01000003">
    <property type="protein sequence ID" value="MXU65690.1"/>
    <property type="molecule type" value="Genomic_DNA"/>
</dbReference>
<feature type="transmembrane region" description="Helical" evidence="6">
    <location>
        <begin position="148"/>
        <end position="170"/>
    </location>
</feature>
<evidence type="ECO:0000256" key="6">
    <source>
        <dbReference type="SAM" id="Phobius"/>
    </source>
</evidence>
<keyword evidence="3 6" id="KW-0812">Transmembrane</keyword>
<keyword evidence="5 6" id="KW-0472">Membrane</keyword>
<dbReference type="InterPro" id="IPR002549">
    <property type="entry name" value="AI-2E-like"/>
</dbReference>
<evidence type="ECO:0000256" key="5">
    <source>
        <dbReference type="ARBA" id="ARBA00023136"/>
    </source>
</evidence>
<feature type="transmembrane region" description="Helical" evidence="6">
    <location>
        <begin position="12"/>
        <end position="31"/>
    </location>
</feature>
<dbReference type="Pfam" id="PF01594">
    <property type="entry name" value="AI-2E_transport"/>
    <property type="match status" value="1"/>
</dbReference>
<dbReference type="AlphaFoldDB" id="A0A6B0TM98"/>